<dbReference type="OrthoDB" id="9762900at2"/>
<dbReference type="Pfam" id="PF06165">
    <property type="entry name" value="GH94_b-supersand"/>
    <property type="match status" value="1"/>
</dbReference>
<dbReference type="InterPro" id="IPR052047">
    <property type="entry name" value="GH94_Enzymes"/>
</dbReference>
<dbReference type="Gene3D" id="1.50.10.10">
    <property type="match status" value="1"/>
</dbReference>
<dbReference type="Proteomes" id="UP000295718">
    <property type="component" value="Unassembled WGS sequence"/>
</dbReference>
<dbReference type="AlphaFoldDB" id="A0A4R1QPT9"/>
<comment type="caution">
    <text evidence="5">The sequence shown here is derived from an EMBL/GenBank/DDBJ whole genome shotgun (WGS) entry which is preliminary data.</text>
</comment>
<keyword evidence="2 5" id="KW-0808">Transferase</keyword>
<organism evidence="5 6">
    <name type="scientific">Kineothrix alysoides</name>
    <dbReference type="NCBI Taxonomy" id="1469948"/>
    <lineage>
        <taxon>Bacteria</taxon>
        <taxon>Bacillati</taxon>
        <taxon>Bacillota</taxon>
        <taxon>Clostridia</taxon>
        <taxon>Lachnospirales</taxon>
        <taxon>Lachnospiraceae</taxon>
        <taxon>Kineothrix</taxon>
    </lineage>
</organism>
<dbReference type="SUPFAM" id="SSF74650">
    <property type="entry name" value="Galactose mutarotase-like"/>
    <property type="match status" value="1"/>
</dbReference>
<dbReference type="STRING" id="1469948.GCA_000732725_04123"/>
<dbReference type="PANTHER" id="PTHR37469">
    <property type="entry name" value="CELLOBIONIC ACID PHOSPHORYLASE-RELATED"/>
    <property type="match status" value="1"/>
</dbReference>
<dbReference type="CDD" id="cd11749">
    <property type="entry name" value="GH94N_LBP_like"/>
    <property type="match status" value="1"/>
</dbReference>
<accession>A0A4R1QPT9</accession>
<gene>
    <name evidence="5" type="ORF">EDD76_1159</name>
</gene>
<evidence type="ECO:0000313" key="5">
    <source>
        <dbReference type="EMBL" id="TCL55377.1"/>
    </source>
</evidence>
<dbReference type="InterPro" id="IPR010383">
    <property type="entry name" value="Glyco_hydrolase_94_b-supersand"/>
</dbReference>
<dbReference type="InterPro" id="IPR011013">
    <property type="entry name" value="Gal_mutarotase_sf_dom"/>
</dbReference>
<reference evidence="5 6" key="1">
    <citation type="submission" date="2019-03" db="EMBL/GenBank/DDBJ databases">
        <title>Genomic Encyclopedia of Type Strains, Phase IV (KMG-IV): sequencing the most valuable type-strain genomes for metagenomic binning, comparative biology and taxonomic classification.</title>
        <authorList>
            <person name="Goeker M."/>
        </authorList>
    </citation>
    <scope>NUCLEOTIDE SEQUENCE [LARGE SCALE GENOMIC DNA]</scope>
    <source>
        <strain evidence="5 6">DSM 100556</strain>
    </source>
</reference>
<feature type="domain" description="Glycosyl hydrolase 94 supersandwich" evidence="3">
    <location>
        <begin position="55"/>
        <end position="304"/>
    </location>
</feature>
<protein>
    <submittedName>
        <fullName evidence="5">Glycosyl transferase family 36</fullName>
    </submittedName>
</protein>
<dbReference type="InterPro" id="IPR037018">
    <property type="entry name" value="GH65_N"/>
</dbReference>
<keyword evidence="6" id="KW-1185">Reference proteome</keyword>
<proteinExistence type="predicted"/>
<evidence type="ECO:0000256" key="1">
    <source>
        <dbReference type="ARBA" id="ARBA00022676"/>
    </source>
</evidence>
<dbReference type="Gene3D" id="2.70.98.40">
    <property type="entry name" value="Glycoside hydrolase, family 65, N-terminal domain"/>
    <property type="match status" value="1"/>
</dbReference>
<feature type="domain" description="Glycosyl hydrolase 94 catalytic" evidence="4">
    <location>
        <begin position="611"/>
        <end position="804"/>
    </location>
</feature>
<sequence length="898" mass="101319">MEQYKFIDAEGSFRIENPELTSYLYFPVAGESGVMSSVTPLLGGDSKTGQNTFLLEPVSNENLHNNKSSRNFWLKLQSGELWSATGVSSRQQMEKFTKAKEETVLEAGIMWHKVKRKSSAYGLTSEVTTFVPHTEDKVELTMITIENTGKNYITATPVAAIPIYARSADNIRDHRNVTSMLHRIITAENGVVVNPTLTFDERGHRKNAVVYGVFGRGNGRLPIGFIPVAEDFIGEGGDFENPGALHGEKIDMVPAGIQVDGFEAMGGIVFEEFTINPGERISYVVALGYGEDMDVLSKAADTYLTEEVFLKRLKETKEYWNGKVNISYESGDDRFDRWMYWVNFQPILRRIYGCSFLPHHDYGKGGRGWRDLWQDCLALLMMNPSGVREMLLSNFGGVRMDGTNATIIGKEQGEFIADRNGIARVWMDHGMWPFMTSHLYIKQSGDLDFMLEEAGYFKDAQGFRGEGSDENWVPEQGCIQKTAGGDAYRGTILEHVLLQHLTAFYDVGEHNHMRLRGADWNDALDMAPERGESVAFTAAYAGNIEEIADLLLRMKKKGKVQTVTLLKEMELLLCEGEGLYESIEEKKELLKRYCNVCGHTVSGERFEIDTEKLAENLRKKAAWLKEHIRKTEWIKNGAGLSWYNSYYDNSGKRVEGDFEKGVRMMLTGQVFAIMSGTAQEKQVEEIVKSADEYLYAPEVGGYRLNTNFEEIKADMGRMFGFAYGQKENGAVFSHMTTMYANALYKRGFVKDGYKVVKSLYSHASDVTKSKIYPGIPEYIDPKGRGVYHYLTGAASWLLMTVLTEMYGVKGEYGSLKLEPKLMAEQFDKNHEAAVHLEFAGRKLHVKYLNPLMKSYGEYEVKEVIMNGQLVAGKGALIGKEYFVSCKVRRENDIVVVLR</sequence>
<name>A0A4R1QPT9_9FIRM</name>
<evidence type="ECO:0000259" key="3">
    <source>
        <dbReference type="Pfam" id="PF06165"/>
    </source>
</evidence>
<dbReference type="InterPro" id="IPR033432">
    <property type="entry name" value="GH94_catalytic"/>
</dbReference>
<dbReference type="SUPFAM" id="SSF48208">
    <property type="entry name" value="Six-hairpin glycosidases"/>
    <property type="match status" value="1"/>
</dbReference>
<evidence type="ECO:0000256" key="2">
    <source>
        <dbReference type="ARBA" id="ARBA00022679"/>
    </source>
</evidence>
<dbReference type="EMBL" id="SLUO01000015">
    <property type="protein sequence ID" value="TCL55377.1"/>
    <property type="molecule type" value="Genomic_DNA"/>
</dbReference>
<dbReference type="RefSeq" id="WP_031392741.1">
    <property type="nucleotide sequence ID" value="NZ_JPNB01000003.1"/>
</dbReference>
<dbReference type="GO" id="GO:0005975">
    <property type="term" value="P:carbohydrate metabolic process"/>
    <property type="evidence" value="ECO:0007669"/>
    <property type="project" value="InterPro"/>
</dbReference>
<dbReference type="PANTHER" id="PTHR37469:SF2">
    <property type="entry name" value="CELLOBIONIC ACID PHOSPHORYLASE"/>
    <property type="match status" value="1"/>
</dbReference>
<keyword evidence="1" id="KW-0328">Glycosyltransferase</keyword>
<dbReference type="InterPro" id="IPR008928">
    <property type="entry name" value="6-hairpin_glycosidase_sf"/>
</dbReference>
<evidence type="ECO:0000259" key="4">
    <source>
        <dbReference type="Pfam" id="PF17167"/>
    </source>
</evidence>
<dbReference type="GO" id="GO:0016757">
    <property type="term" value="F:glycosyltransferase activity"/>
    <property type="evidence" value="ECO:0007669"/>
    <property type="project" value="UniProtKB-KW"/>
</dbReference>
<dbReference type="Pfam" id="PF17167">
    <property type="entry name" value="Glyco_hydro_94"/>
    <property type="match status" value="1"/>
</dbReference>
<evidence type="ECO:0000313" key="6">
    <source>
        <dbReference type="Proteomes" id="UP000295718"/>
    </source>
</evidence>
<dbReference type="GO" id="GO:0030246">
    <property type="term" value="F:carbohydrate binding"/>
    <property type="evidence" value="ECO:0007669"/>
    <property type="project" value="InterPro"/>
</dbReference>
<dbReference type="InterPro" id="IPR012341">
    <property type="entry name" value="6hp_glycosidase-like_sf"/>
</dbReference>